<organism evidence="2 3">
    <name type="scientific">Rhamnella rubrinervis</name>
    <dbReference type="NCBI Taxonomy" id="2594499"/>
    <lineage>
        <taxon>Eukaryota</taxon>
        <taxon>Viridiplantae</taxon>
        <taxon>Streptophyta</taxon>
        <taxon>Embryophyta</taxon>
        <taxon>Tracheophyta</taxon>
        <taxon>Spermatophyta</taxon>
        <taxon>Magnoliopsida</taxon>
        <taxon>eudicotyledons</taxon>
        <taxon>Gunneridae</taxon>
        <taxon>Pentapetalae</taxon>
        <taxon>rosids</taxon>
        <taxon>fabids</taxon>
        <taxon>Rosales</taxon>
        <taxon>Rhamnaceae</taxon>
        <taxon>rhamnoid group</taxon>
        <taxon>Rhamneae</taxon>
        <taxon>Rhamnella</taxon>
    </lineage>
</organism>
<dbReference type="EMBL" id="VOIH02000002">
    <property type="protein sequence ID" value="KAF3453188.1"/>
    <property type="molecule type" value="Genomic_DNA"/>
</dbReference>
<comment type="caution">
    <text evidence="2">The sequence shown here is derived from an EMBL/GenBank/DDBJ whole genome shotgun (WGS) entry which is preliminary data.</text>
</comment>
<dbReference type="Proteomes" id="UP000796880">
    <property type="component" value="Unassembled WGS sequence"/>
</dbReference>
<gene>
    <name evidence="2" type="ORF">FNV43_RR03626</name>
</gene>
<evidence type="ECO:0000313" key="3">
    <source>
        <dbReference type="Proteomes" id="UP000796880"/>
    </source>
</evidence>
<keyword evidence="3" id="KW-1185">Reference proteome</keyword>
<evidence type="ECO:0000256" key="1">
    <source>
        <dbReference type="SAM" id="MobiDB-lite"/>
    </source>
</evidence>
<feature type="region of interest" description="Disordered" evidence="1">
    <location>
        <begin position="47"/>
        <end position="76"/>
    </location>
</feature>
<sequence length="207" mass="23777">MRLSYQSKRKKPSLPAFRRDTSLIRLLDNRASRRRRSFQTVYRINFRRHSRPPPQNKDKDKAFEAPKRNLGLEDSASVRAEPDQVTKIVDSLMTRHDRVILRGMSLKDIGHEAEQCALKLAQDCWYFTEMIIKMDNVFKKKTTALNNLTAMNKSLGEEDEPEKNVEAEKTPSPTRDSFMEAMNPIKAEGTEPIANIGEVSSTAQPNR</sequence>
<name>A0A8K0MPG9_9ROSA</name>
<accession>A0A8K0MPG9</accession>
<reference evidence="2" key="1">
    <citation type="submission" date="2020-03" db="EMBL/GenBank/DDBJ databases">
        <title>A high-quality chromosome-level genome assembly of a woody plant with both climbing and erect habits, Rhamnella rubrinervis.</title>
        <authorList>
            <person name="Lu Z."/>
            <person name="Yang Y."/>
            <person name="Zhu X."/>
            <person name="Sun Y."/>
        </authorList>
    </citation>
    <scope>NUCLEOTIDE SEQUENCE</scope>
    <source>
        <strain evidence="2">BYM</strain>
        <tissue evidence="2">Leaf</tissue>
    </source>
</reference>
<feature type="compositionally biased region" description="Basic and acidic residues" evidence="1">
    <location>
        <begin position="56"/>
        <end position="71"/>
    </location>
</feature>
<feature type="compositionally biased region" description="Polar residues" evidence="1">
    <location>
        <begin position="198"/>
        <end position="207"/>
    </location>
</feature>
<evidence type="ECO:0000313" key="2">
    <source>
        <dbReference type="EMBL" id="KAF3453188.1"/>
    </source>
</evidence>
<feature type="region of interest" description="Disordered" evidence="1">
    <location>
        <begin position="153"/>
        <end position="207"/>
    </location>
</feature>
<proteinExistence type="predicted"/>
<dbReference type="AlphaFoldDB" id="A0A8K0MPG9"/>
<protein>
    <submittedName>
        <fullName evidence="2">Uncharacterized protein</fullName>
    </submittedName>
</protein>